<dbReference type="AlphaFoldDB" id="A0A7U2ES36"/>
<sequence>MMFLLELLALVALLIFMLLVARICSLEQCVSTPQAALEAAGHSLPPVGIPTDYRGDYEAAKDTIRGLRTIIDDLRRTIGHLEGLAHPCDHDDDLAALQQTIFALQRQLADAERELKQSRATCAEKSAWIRALLVDQQVQIGAIDVEQAKIARLELTIRDQNTRLWQLNVVSDQFNHVKELIHQMVAAGGFLMVVASLFVGHLALFGGVDLAGLGVDHLKLESYYAYARALADGLPCPLFPQEGFRLKGIQYPLSGLRVVGSRIVEPFTTFLAAGSVASPPPVALASAPTPSSLIFDFVAPEQQAPTPAPRPSGPSPAFLAPVPSALLPSAPAPSAPGPFAPARVARPAGPPPNLFALFPAALAPGPSAPAAAPAFAPAAPSVPAKNQAASLGFAVGKKPGSFGVRKR</sequence>
<evidence type="ECO:0000313" key="4">
    <source>
        <dbReference type="Proteomes" id="UP000663193"/>
    </source>
</evidence>
<feature type="signal peptide" evidence="2">
    <location>
        <begin position="1"/>
        <end position="25"/>
    </location>
</feature>
<gene>
    <name evidence="3" type="ORF">JI435_095270</name>
</gene>
<evidence type="ECO:0000256" key="1">
    <source>
        <dbReference type="SAM" id="Coils"/>
    </source>
</evidence>
<proteinExistence type="predicted"/>
<keyword evidence="2" id="KW-0732">Signal</keyword>
<evidence type="ECO:0000313" key="3">
    <source>
        <dbReference type="EMBL" id="QRC90110.1"/>
    </source>
</evidence>
<reference evidence="4" key="1">
    <citation type="journal article" date="2021" name="BMC Genomics">
        <title>Chromosome-level genome assembly and manually-curated proteome of model necrotroph Parastagonospora nodorum Sn15 reveals a genome-wide trove of candidate effector homologs, and redundancy of virulence-related functions within an accessory chromosome.</title>
        <authorList>
            <person name="Bertazzoni S."/>
            <person name="Jones D.A.B."/>
            <person name="Phan H.T."/>
            <person name="Tan K.-C."/>
            <person name="Hane J.K."/>
        </authorList>
    </citation>
    <scope>NUCLEOTIDE SEQUENCE [LARGE SCALE GENOMIC DNA]</scope>
    <source>
        <strain evidence="4">SN15 / ATCC MYA-4574 / FGSC 10173)</strain>
    </source>
</reference>
<feature type="chain" id="PRO_5031019811" evidence="2">
    <location>
        <begin position="26"/>
        <end position="407"/>
    </location>
</feature>
<name>A0A7U2ES36_PHANO</name>
<accession>A0A7U2ES36</accession>
<feature type="coiled-coil region" evidence="1">
    <location>
        <begin position="57"/>
        <end position="163"/>
    </location>
</feature>
<organism evidence="3 4">
    <name type="scientific">Phaeosphaeria nodorum (strain SN15 / ATCC MYA-4574 / FGSC 10173)</name>
    <name type="common">Glume blotch fungus</name>
    <name type="synonym">Parastagonospora nodorum</name>
    <dbReference type="NCBI Taxonomy" id="321614"/>
    <lineage>
        <taxon>Eukaryota</taxon>
        <taxon>Fungi</taxon>
        <taxon>Dikarya</taxon>
        <taxon>Ascomycota</taxon>
        <taxon>Pezizomycotina</taxon>
        <taxon>Dothideomycetes</taxon>
        <taxon>Pleosporomycetidae</taxon>
        <taxon>Pleosporales</taxon>
        <taxon>Pleosporineae</taxon>
        <taxon>Phaeosphaeriaceae</taxon>
        <taxon>Parastagonospora</taxon>
    </lineage>
</organism>
<dbReference type="EMBL" id="CP069023">
    <property type="protein sequence ID" value="QRC90110.1"/>
    <property type="molecule type" value="Genomic_DNA"/>
</dbReference>
<keyword evidence="4" id="KW-1185">Reference proteome</keyword>
<protein>
    <submittedName>
        <fullName evidence="3">Uncharacterized protein</fullName>
    </submittedName>
</protein>
<keyword evidence="1" id="KW-0175">Coiled coil</keyword>
<dbReference type="VEuPathDB" id="FungiDB:JI435_095270"/>
<evidence type="ECO:0000256" key="2">
    <source>
        <dbReference type="SAM" id="SignalP"/>
    </source>
</evidence>
<dbReference type="OrthoDB" id="3800576at2759"/>
<dbReference type="Proteomes" id="UP000663193">
    <property type="component" value="Chromosome 1"/>
</dbReference>